<proteinExistence type="predicted"/>
<evidence type="ECO:0000313" key="3">
    <source>
        <dbReference type="Proteomes" id="UP000669060"/>
    </source>
</evidence>
<keyword evidence="1" id="KW-0812">Transmembrane</keyword>
<feature type="transmembrane region" description="Helical" evidence="1">
    <location>
        <begin position="97"/>
        <end position="116"/>
    </location>
</feature>
<dbReference type="RefSeq" id="WP_208312282.1">
    <property type="nucleotide sequence ID" value="NZ_JAELYA010000001.1"/>
</dbReference>
<dbReference type="Proteomes" id="UP000669060">
    <property type="component" value="Unassembled WGS sequence"/>
</dbReference>
<evidence type="ECO:0000313" key="2">
    <source>
        <dbReference type="EMBL" id="MBO3274486.1"/>
    </source>
</evidence>
<dbReference type="InterPro" id="IPR021218">
    <property type="entry name" value="DUF2784"/>
</dbReference>
<feature type="transmembrane region" description="Helical" evidence="1">
    <location>
        <begin position="12"/>
        <end position="31"/>
    </location>
</feature>
<keyword evidence="3" id="KW-1185">Reference proteome</keyword>
<keyword evidence="1" id="KW-0472">Membrane</keyword>
<sequence length="123" mass="13772">MIFRLAADAVLLLHLGFILFVVLGALLLLRWPRLAWLHLPAVAWGAYIEFSHGICPLTPLENRLRRLAGDEGYAGGFIEHYLVPLIYPGNLTDGMQLLFGLIVVLLNGALYGWLLLRGRRPAR</sequence>
<comment type="caution">
    <text evidence="2">The sequence shown here is derived from an EMBL/GenBank/DDBJ whole genome shotgun (WGS) entry which is preliminary data.</text>
</comment>
<name>A0ABS3TLF1_9PSED</name>
<accession>A0ABS3TLF1</accession>
<organism evidence="2 3">
    <name type="scientific">Pseudomonas schmalbachii</name>
    <dbReference type="NCBI Taxonomy" id="2816993"/>
    <lineage>
        <taxon>Bacteria</taxon>
        <taxon>Pseudomonadati</taxon>
        <taxon>Pseudomonadota</taxon>
        <taxon>Gammaproteobacteria</taxon>
        <taxon>Pseudomonadales</taxon>
        <taxon>Pseudomonadaceae</taxon>
        <taxon>Pseudomonas</taxon>
    </lineage>
</organism>
<dbReference type="EMBL" id="JAELYA010000001">
    <property type="protein sequence ID" value="MBO3274486.1"/>
    <property type="molecule type" value="Genomic_DNA"/>
</dbReference>
<reference evidence="2 3" key="1">
    <citation type="submission" date="2020-12" db="EMBL/GenBank/DDBJ databases">
        <title>Pseudomonas schmalbachii sp. nov. isolated from millipede gut.</title>
        <authorList>
            <person name="Shelomi M."/>
        </authorList>
    </citation>
    <scope>NUCLEOTIDE SEQUENCE [LARGE SCALE GENOMIC DNA]</scope>
    <source>
        <strain evidence="2 3">Milli4</strain>
    </source>
</reference>
<dbReference type="Pfam" id="PF10861">
    <property type="entry name" value="DUF2784"/>
    <property type="match status" value="1"/>
</dbReference>
<evidence type="ECO:0000256" key="1">
    <source>
        <dbReference type="SAM" id="Phobius"/>
    </source>
</evidence>
<keyword evidence="1" id="KW-1133">Transmembrane helix</keyword>
<gene>
    <name evidence="2" type="ORF">JFY56_04535</name>
</gene>
<protein>
    <submittedName>
        <fullName evidence="2">DUF2784 domain-containing protein</fullName>
    </submittedName>
</protein>